<feature type="region of interest" description="Disordered" evidence="1">
    <location>
        <begin position="334"/>
        <end position="356"/>
    </location>
</feature>
<feature type="region of interest" description="Disordered" evidence="1">
    <location>
        <begin position="443"/>
        <end position="467"/>
    </location>
</feature>
<accession>A0A194PYC1</accession>
<organism evidence="2 3">
    <name type="scientific">Papilio xuthus</name>
    <name type="common">Asian swallowtail butterfly</name>
    <dbReference type="NCBI Taxonomy" id="66420"/>
    <lineage>
        <taxon>Eukaryota</taxon>
        <taxon>Metazoa</taxon>
        <taxon>Ecdysozoa</taxon>
        <taxon>Arthropoda</taxon>
        <taxon>Hexapoda</taxon>
        <taxon>Insecta</taxon>
        <taxon>Pterygota</taxon>
        <taxon>Neoptera</taxon>
        <taxon>Endopterygota</taxon>
        <taxon>Lepidoptera</taxon>
        <taxon>Glossata</taxon>
        <taxon>Ditrysia</taxon>
        <taxon>Papilionoidea</taxon>
        <taxon>Papilionidae</taxon>
        <taxon>Papilioninae</taxon>
        <taxon>Papilio</taxon>
    </lineage>
</organism>
<gene>
    <name evidence="2" type="ORF">RR46_09548</name>
</gene>
<keyword evidence="3" id="KW-1185">Reference proteome</keyword>
<dbReference type="Proteomes" id="UP000053268">
    <property type="component" value="Unassembled WGS sequence"/>
</dbReference>
<evidence type="ECO:0000313" key="2">
    <source>
        <dbReference type="EMBL" id="KPI98332.1"/>
    </source>
</evidence>
<feature type="compositionally biased region" description="Acidic residues" evidence="1">
    <location>
        <begin position="443"/>
        <end position="452"/>
    </location>
</feature>
<dbReference type="EMBL" id="KQ459585">
    <property type="protein sequence ID" value="KPI98332.1"/>
    <property type="molecule type" value="Genomic_DNA"/>
</dbReference>
<dbReference type="AlphaFoldDB" id="A0A194PYC1"/>
<sequence length="631" mass="68793">MALHNSGGVPLRWSAHVRRWAYTGAPSLIHGQCVEEAEAAGVRVQCAPAGGLLAAGSAARLALGVRAHTWGLYHDQLLLQVSLELLQPMVLRRRLQQLHCPGTETMLHQTERMEPVVVDVWVQAVGAPLEFALRPRGRPAEPPVLWMSRSDPVRRLALANIAHCDLRVRTLLLKDHECARDALPLRVYLRFYDVQREEIPLPDREGYIMTFEKDSSCQDLSEDYIATGIELIISDDYGLQVDTIFEVEPREFDIPTGGRASPTVRVCASPAYSDTRTSATLLLLSQPLQRCGYPEGWYRPDPPPQVARLHLEGRGRLQLSRDCLRAQLSALRLPPGGVTRSHEPPPHPRTSFQTCSASPAPVQCSPSRVRKYLQALNVGEAALALRAVTESPWSVIVRQETEDACTAGCGEGSQCLLLDLPPRTSVQLCCELALQTAAVWPEEGDVEGESVEDDAKVGAGPGTEEQYAGSVRADTEVKFYDADEVLLARVSLCAAVEVPALRALPSHCDFGFVAHDDCRKTYFTVSHTSTVCALEAVVQCEGAQFEAWPARLSVAPHGNARVYVQYAARQRAVGPGLGPGAEALGAVCVRAVGAAGRWCCTRVTLRAACTRDRARALPVHDHTDDGHLLPA</sequence>
<reference evidence="2 3" key="1">
    <citation type="journal article" date="2015" name="Nat. Commun.">
        <title>Outbred genome sequencing and CRISPR/Cas9 gene editing in butterflies.</title>
        <authorList>
            <person name="Li X."/>
            <person name="Fan D."/>
            <person name="Zhang W."/>
            <person name="Liu G."/>
            <person name="Zhang L."/>
            <person name="Zhao L."/>
            <person name="Fang X."/>
            <person name="Chen L."/>
            <person name="Dong Y."/>
            <person name="Chen Y."/>
            <person name="Ding Y."/>
            <person name="Zhao R."/>
            <person name="Feng M."/>
            <person name="Zhu Y."/>
            <person name="Feng Y."/>
            <person name="Jiang X."/>
            <person name="Zhu D."/>
            <person name="Xiang H."/>
            <person name="Feng X."/>
            <person name="Li S."/>
            <person name="Wang J."/>
            <person name="Zhang G."/>
            <person name="Kronforst M.R."/>
            <person name="Wang W."/>
        </authorList>
    </citation>
    <scope>NUCLEOTIDE SEQUENCE [LARGE SCALE GENOMIC DNA]</scope>
    <source>
        <strain evidence="2">Ya'a_city_454_Px</strain>
        <tissue evidence="2">Whole body</tissue>
    </source>
</reference>
<evidence type="ECO:0000313" key="3">
    <source>
        <dbReference type="Proteomes" id="UP000053268"/>
    </source>
</evidence>
<protein>
    <submittedName>
        <fullName evidence="2">Uncharacterized protein</fullName>
    </submittedName>
</protein>
<evidence type="ECO:0000256" key="1">
    <source>
        <dbReference type="SAM" id="MobiDB-lite"/>
    </source>
</evidence>
<name>A0A194PYC1_PAPXU</name>
<proteinExistence type="predicted"/>